<accession>A0ABS0L522</accession>
<dbReference type="RefSeq" id="WP_196956252.1">
    <property type="nucleotide sequence ID" value="NZ_JADWYK010000011.1"/>
</dbReference>
<dbReference type="InterPro" id="IPR016032">
    <property type="entry name" value="Sig_transdc_resp-reg_C-effctor"/>
</dbReference>
<dbReference type="SUPFAM" id="SSF46894">
    <property type="entry name" value="C-terminal effector domain of the bipartite response regulators"/>
    <property type="match status" value="1"/>
</dbReference>
<dbReference type="Proteomes" id="UP000601099">
    <property type="component" value="Unassembled WGS sequence"/>
</dbReference>
<organism evidence="6 7">
    <name type="scientific">Hymenobacter guriensis</name>
    <dbReference type="NCBI Taxonomy" id="2793065"/>
    <lineage>
        <taxon>Bacteria</taxon>
        <taxon>Pseudomonadati</taxon>
        <taxon>Bacteroidota</taxon>
        <taxon>Cytophagia</taxon>
        <taxon>Cytophagales</taxon>
        <taxon>Hymenobacteraceae</taxon>
        <taxon>Hymenobacter</taxon>
    </lineage>
</organism>
<comment type="caution">
    <text evidence="6">The sequence shown here is derived from an EMBL/GenBank/DDBJ whole genome shotgun (WGS) entry which is preliminary data.</text>
</comment>
<dbReference type="PANTHER" id="PTHR43214">
    <property type="entry name" value="TWO-COMPONENT RESPONSE REGULATOR"/>
    <property type="match status" value="1"/>
</dbReference>
<dbReference type="PRINTS" id="PR00038">
    <property type="entry name" value="HTHLUXR"/>
</dbReference>
<name>A0ABS0L522_9BACT</name>
<protein>
    <submittedName>
        <fullName evidence="6">Response regulator transcription factor</fullName>
    </submittedName>
</protein>
<proteinExistence type="predicted"/>
<dbReference type="Gene3D" id="3.40.50.2300">
    <property type="match status" value="1"/>
</dbReference>
<keyword evidence="1 3" id="KW-0597">Phosphoprotein</keyword>
<evidence type="ECO:0000313" key="7">
    <source>
        <dbReference type="Proteomes" id="UP000601099"/>
    </source>
</evidence>
<dbReference type="CDD" id="cd06170">
    <property type="entry name" value="LuxR_C_like"/>
    <property type="match status" value="1"/>
</dbReference>
<dbReference type="PROSITE" id="PS50110">
    <property type="entry name" value="RESPONSE_REGULATORY"/>
    <property type="match status" value="1"/>
</dbReference>
<gene>
    <name evidence="6" type="ORF">I5L79_16895</name>
</gene>
<evidence type="ECO:0000259" key="4">
    <source>
        <dbReference type="PROSITE" id="PS50043"/>
    </source>
</evidence>
<evidence type="ECO:0000256" key="2">
    <source>
        <dbReference type="ARBA" id="ARBA00023125"/>
    </source>
</evidence>
<dbReference type="InterPro" id="IPR000792">
    <property type="entry name" value="Tscrpt_reg_LuxR_C"/>
</dbReference>
<dbReference type="SMART" id="SM00448">
    <property type="entry name" value="REC"/>
    <property type="match status" value="1"/>
</dbReference>
<dbReference type="InterPro" id="IPR011006">
    <property type="entry name" value="CheY-like_superfamily"/>
</dbReference>
<dbReference type="InterPro" id="IPR039420">
    <property type="entry name" value="WalR-like"/>
</dbReference>
<evidence type="ECO:0000256" key="3">
    <source>
        <dbReference type="PROSITE-ProRule" id="PRU00169"/>
    </source>
</evidence>
<dbReference type="SMART" id="SM00421">
    <property type="entry name" value="HTH_LUXR"/>
    <property type="match status" value="1"/>
</dbReference>
<evidence type="ECO:0000256" key="1">
    <source>
        <dbReference type="ARBA" id="ARBA00022553"/>
    </source>
</evidence>
<dbReference type="PANTHER" id="PTHR43214:SF43">
    <property type="entry name" value="TWO-COMPONENT RESPONSE REGULATOR"/>
    <property type="match status" value="1"/>
</dbReference>
<dbReference type="InterPro" id="IPR001789">
    <property type="entry name" value="Sig_transdc_resp-reg_receiver"/>
</dbReference>
<keyword evidence="2" id="KW-0238">DNA-binding</keyword>
<dbReference type="CDD" id="cd17535">
    <property type="entry name" value="REC_NarL-like"/>
    <property type="match status" value="1"/>
</dbReference>
<feature type="domain" description="Response regulatory" evidence="5">
    <location>
        <begin position="3"/>
        <end position="119"/>
    </location>
</feature>
<dbReference type="Pfam" id="PF00196">
    <property type="entry name" value="GerE"/>
    <property type="match status" value="1"/>
</dbReference>
<evidence type="ECO:0000313" key="6">
    <source>
        <dbReference type="EMBL" id="MBG8555230.1"/>
    </source>
</evidence>
<dbReference type="Pfam" id="PF00072">
    <property type="entry name" value="Response_reg"/>
    <property type="match status" value="1"/>
</dbReference>
<keyword evidence="7" id="KW-1185">Reference proteome</keyword>
<evidence type="ECO:0000259" key="5">
    <source>
        <dbReference type="PROSITE" id="PS50110"/>
    </source>
</evidence>
<feature type="domain" description="HTH luxR-type" evidence="4">
    <location>
        <begin position="145"/>
        <end position="210"/>
    </location>
</feature>
<feature type="modified residue" description="4-aspartylphosphate" evidence="3">
    <location>
        <position position="54"/>
    </location>
</feature>
<sequence length="213" mass="23123">MIRIILTDDHTLLRNGLRALLARVEEVEVVGEAANGQELLDMLSTTPADVVLMDVGMPVLDGLATLPFLRQRFPEVKVLALSMLDQEEDVSQMLAAGAVGYALKTADADELAYAIRTVAAGKPFLSSIIGLNALARLHVMAPRKPAPHIPELSARELEILELIGEGLTSGEIADQLFTSKRTVETHRLNILDKLQVKNTAALIKYAVRQGLIV</sequence>
<dbReference type="EMBL" id="JADWYK010000011">
    <property type="protein sequence ID" value="MBG8555230.1"/>
    <property type="molecule type" value="Genomic_DNA"/>
</dbReference>
<dbReference type="SUPFAM" id="SSF52172">
    <property type="entry name" value="CheY-like"/>
    <property type="match status" value="1"/>
</dbReference>
<dbReference type="InterPro" id="IPR058245">
    <property type="entry name" value="NreC/VraR/RcsB-like_REC"/>
</dbReference>
<dbReference type="PROSITE" id="PS50043">
    <property type="entry name" value="HTH_LUXR_2"/>
    <property type="match status" value="1"/>
</dbReference>
<reference evidence="6 7" key="1">
    <citation type="submission" date="2020-11" db="EMBL/GenBank/DDBJ databases">
        <title>Hymenobacter sp.</title>
        <authorList>
            <person name="Kim M.K."/>
        </authorList>
    </citation>
    <scope>NUCLEOTIDE SEQUENCE [LARGE SCALE GENOMIC DNA]</scope>
    <source>
        <strain evidence="6 7">BT594</strain>
    </source>
</reference>